<name>A0A916SQI3_9BURK</name>
<feature type="transmembrane region" description="Helical" evidence="6">
    <location>
        <begin position="289"/>
        <end position="305"/>
    </location>
</feature>
<dbReference type="SUPFAM" id="SSF103473">
    <property type="entry name" value="MFS general substrate transporter"/>
    <property type="match status" value="1"/>
</dbReference>
<evidence type="ECO:0000256" key="6">
    <source>
        <dbReference type="SAM" id="Phobius"/>
    </source>
</evidence>
<dbReference type="GO" id="GO:0022857">
    <property type="term" value="F:transmembrane transporter activity"/>
    <property type="evidence" value="ECO:0007669"/>
    <property type="project" value="InterPro"/>
</dbReference>
<feature type="transmembrane region" description="Helical" evidence="6">
    <location>
        <begin position="226"/>
        <end position="246"/>
    </location>
</feature>
<feature type="transmembrane region" description="Helical" evidence="6">
    <location>
        <begin position="252"/>
        <end position="277"/>
    </location>
</feature>
<feature type="transmembrane region" description="Helical" evidence="6">
    <location>
        <begin position="348"/>
        <end position="371"/>
    </location>
</feature>
<accession>A0A916SQI3</accession>
<sequence>MTSGSATLPAATRRSILLLSLATFSSMAVQRICDAMLPELSRAFAVSLAQAAQVVSVFAVTYGLAQLVYGPLGDRFSKFGIVTFATLACCAGSLLSVFAASLDVLVLARVLVALAAAAIIPISMAWVGDNIAYELRQETLARVGLGTTLGLVSGQLVGGLVTDALGWRWAFGITTVLFGAVGTLLYADWRRQQATPLAAQAPGEPVLRPGFIAQALLIITGPWSRVVLAVSFAEGAAGFGVLAIWASHLHDALGLSLTASGAIVALFGLGGMLYMTVARHLIRRLGERGLAMAGGALAGVAVIVLGLTPWWVLALPASLLAGFGFFMLHNTLQTNATQMAPGARGTGVSMFAAALFLGQSVGVLLAASLVARLSAGTVIALSGGVLVALGVLFARALRRRDAMMQAA</sequence>
<dbReference type="PANTHER" id="PTHR43124:SF3">
    <property type="entry name" value="CHLORAMPHENICOL EFFLUX PUMP RV0191"/>
    <property type="match status" value="1"/>
</dbReference>
<evidence type="ECO:0000256" key="1">
    <source>
        <dbReference type="ARBA" id="ARBA00004651"/>
    </source>
</evidence>
<dbReference type="InterPro" id="IPR050189">
    <property type="entry name" value="MFS_Efflux_Transporters"/>
</dbReference>
<comment type="subcellular location">
    <subcellularLocation>
        <location evidence="1">Cell membrane</location>
        <topology evidence="1">Multi-pass membrane protein</topology>
    </subcellularLocation>
</comment>
<dbReference type="Gene3D" id="1.20.1250.20">
    <property type="entry name" value="MFS general substrate transporter like domains"/>
    <property type="match status" value="1"/>
</dbReference>
<feature type="transmembrane region" description="Helical" evidence="6">
    <location>
        <begin position="139"/>
        <end position="161"/>
    </location>
</feature>
<dbReference type="RefSeq" id="WP_188709830.1">
    <property type="nucleotide sequence ID" value="NZ_BMIG01000017.1"/>
</dbReference>
<feature type="transmembrane region" description="Helical" evidence="6">
    <location>
        <begin position="44"/>
        <end position="69"/>
    </location>
</feature>
<feature type="domain" description="Major facilitator superfamily (MFS) profile" evidence="7">
    <location>
        <begin position="15"/>
        <end position="402"/>
    </location>
</feature>
<dbReference type="InterPro" id="IPR036259">
    <property type="entry name" value="MFS_trans_sf"/>
</dbReference>
<evidence type="ECO:0000256" key="4">
    <source>
        <dbReference type="ARBA" id="ARBA00022989"/>
    </source>
</evidence>
<feature type="transmembrane region" description="Helical" evidence="6">
    <location>
        <begin position="81"/>
        <end position="100"/>
    </location>
</feature>
<evidence type="ECO:0000256" key="5">
    <source>
        <dbReference type="ARBA" id="ARBA00023136"/>
    </source>
</evidence>
<dbReference type="PRINTS" id="PR01036">
    <property type="entry name" value="TCRTETB"/>
</dbReference>
<evidence type="ECO:0000256" key="2">
    <source>
        <dbReference type="ARBA" id="ARBA00022475"/>
    </source>
</evidence>
<dbReference type="CDD" id="cd17324">
    <property type="entry name" value="MFS_NepI_like"/>
    <property type="match status" value="1"/>
</dbReference>
<proteinExistence type="predicted"/>
<dbReference type="EMBL" id="BMIG01000017">
    <property type="protein sequence ID" value="GGB11366.1"/>
    <property type="molecule type" value="Genomic_DNA"/>
</dbReference>
<dbReference type="Proteomes" id="UP000620596">
    <property type="component" value="Unassembled WGS sequence"/>
</dbReference>
<comment type="caution">
    <text evidence="8">The sequence shown here is derived from an EMBL/GenBank/DDBJ whole genome shotgun (WGS) entry which is preliminary data.</text>
</comment>
<keyword evidence="3 6" id="KW-0812">Transmembrane</keyword>
<protein>
    <submittedName>
        <fullName evidence="8">MFS transporter</fullName>
    </submittedName>
</protein>
<dbReference type="AlphaFoldDB" id="A0A916SQI3"/>
<dbReference type="GO" id="GO:0005886">
    <property type="term" value="C:plasma membrane"/>
    <property type="evidence" value="ECO:0007669"/>
    <property type="project" value="UniProtKB-SubCell"/>
</dbReference>
<reference evidence="8" key="1">
    <citation type="journal article" date="2014" name="Int. J. Syst. Evol. Microbiol.">
        <title>Complete genome sequence of Corynebacterium casei LMG S-19264T (=DSM 44701T), isolated from a smear-ripened cheese.</title>
        <authorList>
            <consortium name="US DOE Joint Genome Institute (JGI-PGF)"/>
            <person name="Walter F."/>
            <person name="Albersmeier A."/>
            <person name="Kalinowski J."/>
            <person name="Ruckert C."/>
        </authorList>
    </citation>
    <scope>NUCLEOTIDE SEQUENCE</scope>
    <source>
        <strain evidence="8">CGMCC 1.15322</strain>
    </source>
</reference>
<dbReference type="InterPro" id="IPR020846">
    <property type="entry name" value="MFS_dom"/>
</dbReference>
<dbReference type="InterPro" id="IPR011701">
    <property type="entry name" value="MFS"/>
</dbReference>
<feature type="transmembrane region" description="Helical" evidence="6">
    <location>
        <begin position="311"/>
        <end position="328"/>
    </location>
</feature>
<evidence type="ECO:0000259" key="7">
    <source>
        <dbReference type="PROSITE" id="PS50850"/>
    </source>
</evidence>
<evidence type="ECO:0000313" key="8">
    <source>
        <dbReference type="EMBL" id="GGB11366.1"/>
    </source>
</evidence>
<keyword evidence="9" id="KW-1185">Reference proteome</keyword>
<evidence type="ECO:0000313" key="9">
    <source>
        <dbReference type="Proteomes" id="UP000620596"/>
    </source>
</evidence>
<feature type="transmembrane region" description="Helical" evidence="6">
    <location>
        <begin position="106"/>
        <end position="127"/>
    </location>
</feature>
<dbReference type="Pfam" id="PF07690">
    <property type="entry name" value="MFS_1"/>
    <property type="match status" value="1"/>
</dbReference>
<dbReference type="PANTHER" id="PTHR43124">
    <property type="entry name" value="PURINE EFFLUX PUMP PBUE"/>
    <property type="match status" value="1"/>
</dbReference>
<reference evidence="8" key="2">
    <citation type="submission" date="2020-09" db="EMBL/GenBank/DDBJ databases">
        <authorList>
            <person name="Sun Q."/>
            <person name="Zhou Y."/>
        </authorList>
    </citation>
    <scope>NUCLEOTIDE SEQUENCE</scope>
    <source>
        <strain evidence="8">CGMCC 1.15322</strain>
    </source>
</reference>
<keyword evidence="4 6" id="KW-1133">Transmembrane helix</keyword>
<dbReference type="PROSITE" id="PS50850">
    <property type="entry name" value="MFS"/>
    <property type="match status" value="1"/>
</dbReference>
<keyword evidence="2" id="KW-1003">Cell membrane</keyword>
<organism evidence="8 9">
    <name type="scientific">Polaromonas eurypsychrophila</name>
    <dbReference type="NCBI Taxonomy" id="1614635"/>
    <lineage>
        <taxon>Bacteria</taxon>
        <taxon>Pseudomonadati</taxon>
        <taxon>Pseudomonadota</taxon>
        <taxon>Betaproteobacteria</taxon>
        <taxon>Burkholderiales</taxon>
        <taxon>Comamonadaceae</taxon>
        <taxon>Polaromonas</taxon>
    </lineage>
</organism>
<feature type="transmembrane region" description="Helical" evidence="6">
    <location>
        <begin position="377"/>
        <end position="397"/>
    </location>
</feature>
<gene>
    <name evidence="8" type="ORF">GCM10011496_35350</name>
</gene>
<evidence type="ECO:0000256" key="3">
    <source>
        <dbReference type="ARBA" id="ARBA00022692"/>
    </source>
</evidence>
<feature type="transmembrane region" description="Helical" evidence="6">
    <location>
        <begin position="167"/>
        <end position="187"/>
    </location>
</feature>
<keyword evidence="5 6" id="KW-0472">Membrane</keyword>